<organism evidence="2 3">
    <name type="scientific">Rhizophlyctis rosea</name>
    <dbReference type="NCBI Taxonomy" id="64517"/>
    <lineage>
        <taxon>Eukaryota</taxon>
        <taxon>Fungi</taxon>
        <taxon>Fungi incertae sedis</taxon>
        <taxon>Chytridiomycota</taxon>
        <taxon>Chytridiomycota incertae sedis</taxon>
        <taxon>Chytridiomycetes</taxon>
        <taxon>Rhizophlyctidales</taxon>
        <taxon>Rhizophlyctidaceae</taxon>
        <taxon>Rhizophlyctis</taxon>
    </lineage>
</organism>
<dbReference type="Proteomes" id="UP001212841">
    <property type="component" value="Unassembled WGS sequence"/>
</dbReference>
<keyword evidence="3" id="KW-1185">Reference proteome</keyword>
<dbReference type="EMBL" id="JADGJD010000140">
    <property type="protein sequence ID" value="KAJ3054393.1"/>
    <property type="molecule type" value="Genomic_DNA"/>
</dbReference>
<sequence length="393" mass="43845">MNTGSSQNTSEVAPHEPLLVILPPMQVVTAEGNPLSQTLMMPVSAVPSTTPIRPVLFFPPSISSRLPRPAEPRPVRNEHKSRAKPYVKTTAAAKRPSKSQPAAKPPEEQQPPQPIEQLAPCKPPNYCEPAYDNDEQDNIYRLNWRALSAIRNNDPSTLSALLADGAEPVTFFDNDYGYVYPTSHPLWVAATYQDPTIYDILVAHLFRQDHDHIETVKSAVDYVVRQWITPIPPVVRILNTLSQYTDNPESDIHPIIRRIVDGMKHDPNMDDVLSAIFSSFSLQWKTTNLPSTSALINDYLCDGFKKTKTYAMRLGSHDPAPKELRVSAVQLMLNSGMPFRDRDGEGYEEVMTTLAIYAPGTLTIDSRSWHKVKPWVEVARASPSLSGLTWGPS</sequence>
<evidence type="ECO:0000256" key="1">
    <source>
        <dbReference type="SAM" id="MobiDB-lite"/>
    </source>
</evidence>
<feature type="compositionally biased region" description="Basic and acidic residues" evidence="1">
    <location>
        <begin position="68"/>
        <end position="80"/>
    </location>
</feature>
<proteinExistence type="predicted"/>
<protein>
    <submittedName>
        <fullName evidence="2">Uncharacterized protein</fullName>
    </submittedName>
</protein>
<accession>A0AAD5SGP2</accession>
<dbReference type="AlphaFoldDB" id="A0AAD5SGP2"/>
<reference evidence="2" key="1">
    <citation type="submission" date="2020-05" db="EMBL/GenBank/DDBJ databases">
        <title>Phylogenomic resolution of chytrid fungi.</title>
        <authorList>
            <person name="Stajich J.E."/>
            <person name="Amses K."/>
            <person name="Simmons R."/>
            <person name="Seto K."/>
            <person name="Myers J."/>
            <person name="Bonds A."/>
            <person name="Quandt C.A."/>
            <person name="Barry K."/>
            <person name="Liu P."/>
            <person name="Grigoriev I."/>
            <person name="Longcore J.E."/>
            <person name="James T.Y."/>
        </authorList>
    </citation>
    <scope>NUCLEOTIDE SEQUENCE</scope>
    <source>
        <strain evidence="2">JEL0318</strain>
    </source>
</reference>
<evidence type="ECO:0000313" key="2">
    <source>
        <dbReference type="EMBL" id="KAJ3054393.1"/>
    </source>
</evidence>
<comment type="caution">
    <text evidence="2">The sequence shown here is derived from an EMBL/GenBank/DDBJ whole genome shotgun (WGS) entry which is preliminary data.</text>
</comment>
<name>A0AAD5SGP2_9FUNG</name>
<evidence type="ECO:0000313" key="3">
    <source>
        <dbReference type="Proteomes" id="UP001212841"/>
    </source>
</evidence>
<feature type="region of interest" description="Disordered" evidence="1">
    <location>
        <begin position="58"/>
        <end position="130"/>
    </location>
</feature>
<gene>
    <name evidence="2" type="ORF">HK097_001944</name>
</gene>